<keyword evidence="2" id="KW-1185">Reference proteome</keyword>
<protein>
    <submittedName>
        <fullName evidence="1">Uncharacterized protein</fullName>
    </submittedName>
</protein>
<accession>A0A4R1KKU5</accession>
<sequence>MDSKEQKLAHKVVGGRNDLTLKYLNQVQKCIEHLDRIGLHVINVEFCKIKPTVRVQAPYLDQEQRLVNDYRAIRFMNGNDSGRFQEYQMMVEGIRVVWRAYLH</sequence>
<proteinExistence type="predicted"/>
<dbReference type="Proteomes" id="UP000295496">
    <property type="component" value="Unassembled WGS sequence"/>
</dbReference>
<dbReference type="EMBL" id="SMGJ01000012">
    <property type="protein sequence ID" value="TCK64943.1"/>
    <property type="molecule type" value="Genomic_DNA"/>
</dbReference>
<evidence type="ECO:0000313" key="2">
    <source>
        <dbReference type="Proteomes" id="UP000295496"/>
    </source>
</evidence>
<reference evidence="1 2" key="1">
    <citation type="submission" date="2019-03" db="EMBL/GenBank/DDBJ databases">
        <title>Genomic Encyclopedia of Type Strains, Phase IV (KMG-IV): sequencing the most valuable type-strain genomes for metagenomic binning, comparative biology and taxonomic classification.</title>
        <authorList>
            <person name="Goeker M."/>
        </authorList>
    </citation>
    <scope>NUCLEOTIDE SEQUENCE [LARGE SCALE GENOMIC DNA]</scope>
    <source>
        <strain evidence="1 2">DSM 10053</strain>
    </source>
</reference>
<dbReference type="RefSeq" id="WP_132302978.1">
    <property type="nucleotide sequence ID" value="NZ_CP170642.1"/>
</dbReference>
<dbReference type="AlphaFoldDB" id="A0A4R1KKU5"/>
<evidence type="ECO:0000313" key="1">
    <source>
        <dbReference type="EMBL" id="TCK64943.1"/>
    </source>
</evidence>
<name>A0A4R1KKU5_9PAST</name>
<organism evidence="1 2">
    <name type="scientific">Lonepinella koalarum</name>
    <dbReference type="NCBI Taxonomy" id="53417"/>
    <lineage>
        <taxon>Bacteria</taxon>
        <taxon>Pseudomonadati</taxon>
        <taxon>Pseudomonadota</taxon>
        <taxon>Gammaproteobacteria</taxon>
        <taxon>Pasteurellales</taxon>
        <taxon>Pasteurellaceae</taxon>
        <taxon>Lonepinella</taxon>
    </lineage>
</organism>
<gene>
    <name evidence="1" type="ORF">EV692_2428</name>
</gene>
<comment type="caution">
    <text evidence="1">The sequence shown here is derived from an EMBL/GenBank/DDBJ whole genome shotgun (WGS) entry which is preliminary data.</text>
</comment>